<keyword evidence="1" id="KW-0378">Hydrolase</keyword>
<dbReference type="PRINTS" id="PR00111">
    <property type="entry name" value="ABHYDROLASE"/>
</dbReference>
<dbReference type="AlphaFoldDB" id="A0A4V2FT72"/>
<feature type="domain" description="AB hydrolase-1" evidence="2">
    <location>
        <begin position="30"/>
        <end position="273"/>
    </location>
</feature>
<reference evidence="3 4" key="1">
    <citation type="submission" date="2019-02" db="EMBL/GenBank/DDBJ databases">
        <title>Genomic Encyclopedia of Type Strains, Phase IV (KMG-IV): sequencing the most valuable type-strain genomes for metagenomic binning, comparative biology and taxonomic classification.</title>
        <authorList>
            <person name="Goeker M."/>
        </authorList>
    </citation>
    <scope>NUCLEOTIDE SEQUENCE [LARGE SCALE GENOMIC DNA]</scope>
    <source>
        <strain evidence="3 4">DSM 28825</strain>
    </source>
</reference>
<dbReference type="InterPro" id="IPR029058">
    <property type="entry name" value="AB_hydrolase_fold"/>
</dbReference>
<name>A0A4V2FT72_9BACT</name>
<evidence type="ECO:0000313" key="3">
    <source>
        <dbReference type="EMBL" id="RZT96975.1"/>
    </source>
</evidence>
<dbReference type="Pfam" id="PF00561">
    <property type="entry name" value="Abhydrolase_1"/>
    <property type="match status" value="1"/>
</dbReference>
<sequence length="287" mass="32851">MRHCDNSASNILSHLLIPMKLNYKKLGEGPALIIVHGLYGSLDNWLSIAKELSQHFEVFLIDQRNHGNSPHSDSHSYTDLKNDLLEFMDDQNIEKAVLLGHSMGGKTVMFFAIDHPERVSNLVVVDIAPKNYSKISDYTPQTINHEHIVSVILNLDLSLFKSRTEINHELANHIKSEKVRQFLLKNLKRKDDKSFGWKLNIETISQYLPQIMDGIDESSFMKGKGITGFPVLFIRGEESNYICDDDHKKIRTIFPYAEITSIPKAGHWVHAEQPDLLIKTVNYFILE</sequence>
<dbReference type="SUPFAM" id="SSF53474">
    <property type="entry name" value="alpha/beta-Hydrolases"/>
    <property type="match status" value="1"/>
</dbReference>
<dbReference type="PANTHER" id="PTHR46118:SF4">
    <property type="entry name" value="PROTEIN ABHD11"/>
    <property type="match status" value="1"/>
</dbReference>
<keyword evidence="4" id="KW-1185">Reference proteome</keyword>
<protein>
    <submittedName>
        <fullName evidence="3">Pimeloyl-ACP methyl ester carboxylesterase</fullName>
    </submittedName>
</protein>
<dbReference type="GO" id="GO:0016787">
    <property type="term" value="F:hydrolase activity"/>
    <property type="evidence" value="ECO:0007669"/>
    <property type="project" value="UniProtKB-KW"/>
</dbReference>
<evidence type="ECO:0000313" key="4">
    <source>
        <dbReference type="Proteomes" id="UP000293562"/>
    </source>
</evidence>
<evidence type="ECO:0000259" key="2">
    <source>
        <dbReference type="Pfam" id="PF00561"/>
    </source>
</evidence>
<gene>
    <name evidence="3" type="ORF">EV201_1631</name>
</gene>
<dbReference type="EMBL" id="SHKN01000001">
    <property type="protein sequence ID" value="RZT96975.1"/>
    <property type="molecule type" value="Genomic_DNA"/>
</dbReference>
<organism evidence="3 4">
    <name type="scientific">Ancylomarina subtilis</name>
    <dbReference type="NCBI Taxonomy" id="1639035"/>
    <lineage>
        <taxon>Bacteria</taxon>
        <taxon>Pseudomonadati</taxon>
        <taxon>Bacteroidota</taxon>
        <taxon>Bacteroidia</taxon>
        <taxon>Marinilabiliales</taxon>
        <taxon>Marinifilaceae</taxon>
        <taxon>Ancylomarina</taxon>
    </lineage>
</organism>
<dbReference type="Gene3D" id="3.40.50.1820">
    <property type="entry name" value="alpha/beta hydrolase"/>
    <property type="match status" value="1"/>
</dbReference>
<dbReference type="InterPro" id="IPR000073">
    <property type="entry name" value="AB_hydrolase_1"/>
</dbReference>
<dbReference type="Proteomes" id="UP000293562">
    <property type="component" value="Unassembled WGS sequence"/>
</dbReference>
<evidence type="ECO:0000256" key="1">
    <source>
        <dbReference type="ARBA" id="ARBA00022801"/>
    </source>
</evidence>
<proteinExistence type="predicted"/>
<comment type="caution">
    <text evidence="3">The sequence shown here is derived from an EMBL/GenBank/DDBJ whole genome shotgun (WGS) entry which is preliminary data.</text>
</comment>
<dbReference type="PANTHER" id="PTHR46118">
    <property type="entry name" value="PROTEIN ABHD11"/>
    <property type="match status" value="1"/>
</dbReference>
<accession>A0A4V2FT72</accession>